<evidence type="ECO:0000313" key="1">
    <source>
        <dbReference type="EMBL" id="UOE19200.1"/>
    </source>
</evidence>
<dbReference type="OrthoDB" id="4772576at2"/>
<dbReference type="Pfam" id="PF08044">
    <property type="entry name" value="DUF1707"/>
    <property type="match status" value="1"/>
</dbReference>
<dbReference type="AlphaFoldDB" id="A0A399G1K1"/>
<dbReference type="Proteomes" id="UP000265719">
    <property type="component" value="Chromosome"/>
</dbReference>
<dbReference type="InterPro" id="IPR024425">
    <property type="entry name" value="LiaF-like_C"/>
</dbReference>
<protein>
    <submittedName>
        <fullName evidence="1">DUF1707 and DUF2154 domain-containing protein</fullName>
    </submittedName>
</protein>
<keyword evidence="2" id="KW-1185">Reference proteome</keyword>
<name>A0A399G1K1_9ACTN</name>
<dbReference type="KEGG" id="thao:NI17_021020"/>
<dbReference type="PANTHER" id="PTHR40763:SF4">
    <property type="entry name" value="DUF1707 DOMAIN-CONTAINING PROTEIN"/>
    <property type="match status" value="1"/>
</dbReference>
<organism evidence="1 2">
    <name type="scientific">Thermobifida halotolerans</name>
    <dbReference type="NCBI Taxonomy" id="483545"/>
    <lineage>
        <taxon>Bacteria</taxon>
        <taxon>Bacillati</taxon>
        <taxon>Actinomycetota</taxon>
        <taxon>Actinomycetes</taxon>
        <taxon>Streptosporangiales</taxon>
        <taxon>Nocardiopsidaceae</taxon>
        <taxon>Thermobifida</taxon>
    </lineage>
</organism>
<accession>A0A399G1K1</accession>
<dbReference type="InterPro" id="IPR012551">
    <property type="entry name" value="DUF1707_SHOCT-like"/>
</dbReference>
<gene>
    <name evidence="1" type="ORF">NI17_021020</name>
</gene>
<dbReference type="EMBL" id="CP063196">
    <property type="protein sequence ID" value="UOE19200.1"/>
    <property type="molecule type" value="Genomic_DNA"/>
</dbReference>
<evidence type="ECO:0000313" key="2">
    <source>
        <dbReference type="Proteomes" id="UP000265719"/>
    </source>
</evidence>
<dbReference type="RefSeq" id="WP_068689897.1">
    <property type="nucleotide sequence ID" value="NZ_CP063196.1"/>
</dbReference>
<dbReference type="Pfam" id="PF09922">
    <property type="entry name" value="LiaF-like_C"/>
    <property type="match status" value="1"/>
</dbReference>
<sequence>MDPEHLRASDSDRERGAERLRDALAEGRLDHDELEERLDRVYRAKTVGELAEVTRDLPPPIGRETAGAGPVGLSVSSDEARRLAAEGRGRENISAVFGGAERGGRWLVEPHTSVSTLCGGVELDLREAVLSQREVVIQCAVVLGGLSITVPYGVRVTSAANAILGGVDLSGVDSSAEPNAPTIRLTGTCLLGGIEVRTKALKRKRGR</sequence>
<dbReference type="PANTHER" id="PTHR40763">
    <property type="entry name" value="MEMBRANE PROTEIN-RELATED"/>
    <property type="match status" value="1"/>
</dbReference>
<reference evidence="1" key="1">
    <citation type="submission" date="2020-10" db="EMBL/GenBank/DDBJ databases">
        <title>De novo genome project of the cellulose decomposer Thermobifida halotolerans type strain.</title>
        <authorList>
            <person name="Nagy I."/>
            <person name="Horvath B."/>
            <person name="Kukolya J."/>
            <person name="Nagy I."/>
            <person name="Orsini M."/>
        </authorList>
    </citation>
    <scope>NUCLEOTIDE SEQUENCE</scope>
    <source>
        <strain evidence="1">DSM 44931</strain>
    </source>
</reference>
<proteinExistence type="predicted"/>